<comment type="caution">
    <text evidence="1">The sequence shown here is derived from an EMBL/GenBank/DDBJ whole genome shotgun (WGS) entry which is preliminary data.</text>
</comment>
<dbReference type="PANTHER" id="PTHR23404">
    <property type="entry name" value="MOLYBDOPTERIN SYNTHASE RELATED"/>
    <property type="match status" value="1"/>
</dbReference>
<dbReference type="GO" id="GO:0006777">
    <property type="term" value="P:Mo-molybdopterin cofactor biosynthetic process"/>
    <property type="evidence" value="ECO:0007669"/>
    <property type="project" value="InterPro"/>
</dbReference>
<dbReference type="CDD" id="cd00756">
    <property type="entry name" value="MoaE"/>
    <property type="match status" value="1"/>
</dbReference>
<reference evidence="1" key="1">
    <citation type="journal article" date="2014" name="Front. Microbiol.">
        <title>High frequency of phylogenetically diverse reductive dehalogenase-homologous genes in deep subseafloor sedimentary metagenomes.</title>
        <authorList>
            <person name="Kawai M."/>
            <person name="Futagami T."/>
            <person name="Toyoda A."/>
            <person name="Takaki Y."/>
            <person name="Nishi S."/>
            <person name="Hori S."/>
            <person name="Arai W."/>
            <person name="Tsubouchi T."/>
            <person name="Morono Y."/>
            <person name="Uchiyama I."/>
            <person name="Ito T."/>
            <person name="Fujiyama A."/>
            <person name="Inagaki F."/>
            <person name="Takami H."/>
        </authorList>
    </citation>
    <scope>NUCLEOTIDE SEQUENCE</scope>
    <source>
        <strain evidence="1">Expedition CK06-06</strain>
    </source>
</reference>
<sequence>MIEITQKPISPESVVNKVKTDSSGCVVAYIGLIRHYSQGKQVVSVEYEDARHKAKDRLQQIASEIGQKWQINNVAICHRIGKLKVGEINLVVAIAAAHRQEGFAACQYAIDRFKEIMPTKKT</sequence>
<dbReference type="InterPro" id="IPR003448">
    <property type="entry name" value="Mopterin_biosynth_MoaE"/>
</dbReference>
<proteinExistence type="predicted"/>
<organism evidence="1">
    <name type="scientific">marine sediment metagenome</name>
    <dbReference type="NCBI Taxonomy" id="412755"/>
    <lineage>
        <taxon>unclassified sequences</taxon>
        <taxon>metagenomes</taxon>
        <taxon>ecological metagenomes</taxon>
    </lineage>
</organism>
<dbReference type="AlphaFoldDB" id="X1PE93"/>
<evidence type="ECO:0000313" key="1">
    <source>
        <dbReference type="EMBL" id="GAI54617.1"/>
    </source>
</evidence>
<feature type="non-terminal residue" evidence="1">
    <location>
        <position position="122"/>
    </location>
</feature>
<accession>X1PE93</accession>
<dbReference type="SUPFAM" id="SSF54690">
    <property type="entry name" value="Molybdopterin synthase subunit MoaE"/>
    <property type="match status" value="1"/>
</dbReference>
<dbReference type="Gene3D" id="3.90.1170.40">
    <property type="entry name" value="Molybdopterin biosynthesis MoaE subunit"/>
    <property type="match status" value="1"/>
</dbReference>
<gene>
    <name evidence="1" type="ORF">S06H3_54929</name>
</gene>
<dbReference type="EMBL" id="BARV01035176">
    <property type="protein sequence ID" value="GAI54617.1"/>
    <property type="molecule type" value="Genomic_DNA"/>
</dbReference>
<dbReference type="InterPro" id="IPR036563">
    <property type="entry name" value="MoaE_sf"/>
</dbReference>
<protein>
    <submittedName>
        <fullName evidence="1">Uncharacterized protein</fullName>
    </submittedName>
</protein>
<dbReference type="Pfam" id="PF02391">
    <property type="entry name" value="MoaE"/>
    <property type="match status" value="1"/>
</dbReference>
<name>X1PE93_9ZZZZ</name>